<feature type="region of interest" description="Disordered" evidence="1">
    <location>
        <begin position="1"/>
        <end position="56"/>
    </location>
</feature>
<feature type="compositionally biased region" description="Polar residues" evidence="1">
    <location>
        <begin position="31"/>
        <end position="42"/>
    </location>
</feature>
<dbReference type="EnsemblPlants" id="MELO3C032803.2.1">
    <property type="protein sequence ID" value="MELO3C032803.2.1"/>
    <property type="gene ID" value="MELO3C032803.2"/>
</dbReference>
<reference evidence="2" key="1">
    <citation type="submission" date="2023-03" db="UniProtKB">
        <authorList>
            <consortium name="EnsemblPlants"/>
        </authorList>
    </citation>
    <scope>IDENTIFICATION</scope>
</reference>
<feature type="compositionally biased region" description="Basic and acidic residues" evidence="1">
    <location>
        <begin position="43"/>
        <end position="54"/>
    </location>
</feature>
<feature type="compositionally biased region" description="Polar residues" evidence="1">
    <location>
        <begin position="1"/>
        <end position="17"/>
    </location>
</feature>
<dbReference type="AlphaFoldDB" id="A0A9I9EET0"/>
<protein>
    <submittedName>
        <fullName evidence="2">Uncharacterized protein</fullName>
    </submittedName>
</protein>
<name>A0A9I9EET0_CUCME</name>
<organism evidence="2">
    <name type="scientific">Cucumis melo</name>
    <name type="common">Muskmelon</name>
    <dbReference type="NCBI Taxonomy" id="3656"/>
    <lineage>
        <taxon>Eukaryota</taxon>
        <taxon>Viridiplantae</taxon>
        <taxon>Streptophyta</taxon>
        <taxon>Embryophyta</taxon>
        <taxon>Tracheophyta</taxon>
        <taxon>Spermatophyta</taxon>
        <taxon>Magnoliopsida</taxon>
        <taxon>eudicotyledons</taxon>
        <taxon>Gunneridae</taxon>
        <taxon>Pentapetalae</taxon>
        <taxon>rosids</taxon>
        <taxon>fabids</taxon>
        <taxon>Cucurbitales</taxon>
        <taxon>Cucurbitaceae</taxon>
        <taxon>Benincaseae</taxon>
        <taxon>Cucumis</taxon>
    </lineage>
</organism>
<sequence length="72" mass="8307">MDQMRSDGTSSSTTTALPPNALLSPFPLFGQLNQRRPNQRSKIQGEMKHENDRQRKPRVAVFNMRLNKIQLQ</sequence>
<evidence type="ECO:0000256" key="1">
    <source>
        <dbReference type="SAM" id="MobiDB-lite"/>
    </source>
</evidence>
<evidence type="ECO:0000313" key="2">
    <source>
        <dbReference type="EnsemblPlants" id="MELO3C032803.2.1"/>
    </source>
</evidence>
<dbReference type="Gramene" id="MELO3C032803.2.1">
    <property type="protein sequence ID" value="MELO3C032803.2.1"/>
    <property type="gene ID" value="MELO3C032803.2"/>
</dbReference>
<proteinExistence type="predicted"/>
<accession>A0A9I9EET0</accession>